<gene>
    <name evidence="12" type="ORF">P5673_025553</name>
</gene>
<proteinExistence type="inferred from homology"/>
<reference evidence="12" key="1">
    <citation type="journal article" date="2023" name="G3 (Bethesda)">
        <title>Whole genome assembly and annotation of the endangered Caribbean coral Acropora cervicornis.</title>
        <authorList>
            <person name="Selwyn J.D."/>
            <person name="Vollmer S.V."/>
        </authorList>
    </citation>
    <scope>NUCLEOTIDE SEQUENCE</scope>
    <source>
        <strain evidence="12">K2</strain>
    </source>
</reference>
<accession>A0AAD9Q213</accession>
<evidence type="ECO:0000256" key="2">
    <source>
        <dbReference type="ARBA" id="ARBA00004749"/>
    </source>
</evidence>
<dbReference type="EMBL" id="JARQWQ010000080">
    <property type="protein sequence ID" value="KAK2553104.1"/>
    <property type="molecule type" value="Genomic_DNA"/>
</dbReference>
<keyword evidence="12" id="KW-0830">Ubiquinone</keyword>
<dbReference type="GO" id="GO:0005743">
    <property type="term" value="C:mitochondrial inner membrane"/>
    <property type="evidence" value="ECO:0007669"/>
    <property type="project" value="TreeGrafter"/>
</dbReference>
<organism evidence="12 13">
    <name type="scientific">Acropora cervicornis</name>
    <name type="common">Staghorn coral</name>
    <dbReference type="NCBI Taxonomy" id="6130"/>
    <lineage>
        <taxon>Eukaryota</taxon>
        <taxon>Metazoa</taxon>
        <taxon>Cnidaria</taxon>
        <taxon>Anthozoa</taxon>
        <taxon>Hexacorallia</taxon>
        <taxon>Scleractinia</taxon>
        <taxon>Astrocoeniina</taxon>
        <taxon>Acroporidae</taxon>
        <taxon>Acropora</taxon>
    </lineage>
</organism>
<comment type="pathway">
    <text evidence="2 8">Cofactor biosynthesis; ubiquinone biosynthesis.</text>
</comment>
<dbReference type="Pfam" id="PF08511">
    <property type="entry name" value="COQ9"/>
    <property type="match status" value="1"/>
</dbReference>
<dbReference type="NCBIfam" id="TIGR02396">
    <property type="entry name" value="diverge_rpsU"/>
    <property type="match status" value="1"/>
</dbReference>
<keyword evidence="13" id="KW-1185">Reference proteome</keyword>
<feature type="domain" description="Ubiquinone biosynthesis protein COQ9 HTH" evidence="11">
    <location>
        <begin position="82"/>
        <end position="111"/>
    </location>
</feature>
<name>A0AAD9Q213_ACRCE</name>
<reference evidence="12" key="2">
    <citation type="journal article" date="2023" name="Science">
        <title>Genomic signatures of disease resistance in endangered staghorn corals.</title>
        <authorList>
            <person name="Vollmer S.V."/>
            <person name="Selwyn J.D."/>
            <person name="Despard B.A."/>
            <person name="Roesel C.L."/>
        </authorList>
    </citation>
    <scope>NUCLEOTIDE SEQUENCE</scope>
    <source>
        <strain evidence="12">K2</strain>
    </source>
</reference>
<dbReference type="Gene3D" id="1.10.357.10">
    <property type="entry name" value="Tetracycline Repressor, domain 2"/>
    <property type="match status" value="1"/>
</dbReference>
<keyword evidence="6 8" id="KW-0446">Lipid-binding</keyword>
<dbReference type="PANTHER" id="PTHR21427:SF19">
    <property type="entry name" value="UBIQUINONE BIOSYNTHESIS PROTEIN COQ9, MITOCHONDRIAL"/>
    <property type="match status" value="1"/>
</dbReference>
<dbReference type="GO" id="GO:0008289">
    <property type="term" value="F:lipid binding"/>
    <property type="evidence" value="ECO:0007669"/>
    <property type="project" value="UniProtKB-UniRule"/>
</dbReference>
<evidence type="ECO:0000256" key="7">
    <source>
        <dbReference type="ARBA" id="ARBA00023128"/>
    </source>
</evidence>
<dbReference type="AlphaFoldDB" id="A0AAD9Q213"/>
<keyword evidence="4 8" id="KW-0831">Ubiquinone biosynthesis</keyword>
<evidence type="ECO:0000256" key="1">
    <source>
        <dbReference type="ARBA" id="ARBA00004173"/>
    </source>
</evidence>
<comment type="caution">
    <text evidence="12">The sequence shown here is derived from an EMBL/GenBank/DDBJ whole genome shotgun (WGS) entry which is preliminary data.</text>
</comment>
<evidence type="ECO:0000256" key="8">
    <source>
        <dbReference type="RuleBase" id="RU366063"/>
    </source>
</evidence>
<dbReference type="PANTHER" id="PTHR21427">
    <property type="entry name" value="UBIQUINONE BIOSYNTHESIS PROTEIN COQ9, MITOCHONDRIAL"/>
    <property type="match status" value="1"/>
</dbReference>
<comment type="similarity">
    <text evidence="3 8">Belongs to the COQ9 family.</text>
</comment>
<dbReference type="InterPro" id="IPR013718">
    <property type="entry name" value="COQ9_C"/>
</dbReference>
<comment type="function">
    <text evidence="8">Membrane-associated protein that warps the membrane surface to access and bind aromatic isoprenes with high specificity, including ubiquinone (CoQ) isoprene intermediates and presents them directly to Coq7, therefore facilitating the Coq7-mediated hydroxylase step. Participates in the biosynthesis of coenzyme Q, also named ubiquinone, an essential lipid-soluble electron transporter for aerobic cellular respiration.</text>
</comment>
<dbReference type="FunFam" id="1.10.357.10:FF:000004">
    <property type="entry name" value="Ubiquinone biosynthesis protein COQ9, mitochondrial"/>
    <property type="match status" value="1"/>
</dbReference>
<dbReference type="InterPro" id="IPR012762">
    <property type="entry name" value="Ubiq_biosynth_COQ9"/>
</dbReference>
<dbReference type="Pfam" id="PF21392">
    <property type="entry name" value="COQ9_N"/>
    <property type="match status" value="1"/>
</dbReference>
<evidence type="ECO:0000256" key="6">
    <source>
        <dbReference type="ARBA" id="ARBA00023121"/>
    </source>
</evidence>
<feature type="region of interest" description="Disordered" evidence="9">
    <location>
        <begin position="39"/>
        <end position="65"/>
    </location>
</feature>
<protein>
    <recommendedName>
        <fullName evidence="8">Ubiquinone biosynthesis protein</fullName>
    </recommendedName>
</protein>
<evidence type="ECO:0000256" key="4">
    <source>
        <dbReference type="ARBA" id="ARBA00022688"/>
    </source>
</evidence>
<evidence type="ECO:0000313" key="12">
    <source>
        <dbReference type="EMBL" id="KAK2553104.1"/>
    </source>
</evidence>
<comment type="subcellular location">
    <subcellularLocation>
        <location evidence="1 8">Mitochondrion</location>
    </subcellularLocation>
</comment>
<keyword evidence="7 8" id="KW-0496">Mitochondrion</keyword>
<evidence type="ECO:0000256" key="5">
    <source>
        <dbReference type="ARBA" id="ARBA00022946"/>
    </source>
</evidence>
<evidence type="ECO:0000256" key="3">
    <source>
        <dbReference type="ARBA" id="ARBA00010766"/>
    </source>
</evidence>
<evidence type="ECO:0000313" key="13">
    <source>
        <dbReference type="Proteomes" id="UP001249851"/>
    </source>
</evidence>
<dbReference type="Proteomes" id="UP001249851">
    <property type="component" value="Unassembled WGS sequence"/>
</dbReference>
<evidence type="ECO:0000259" key="10">
    <source>
        <dbReference type="Pfam" id="PF08511"/>
    </source>
</evidence>
<evidence type="ECO:0000256" key="9">
    <source>
        <dbReference type="SAM" id="MobiDB-lite"/>
    </source>
</evidence>
<evidence type="ECO:0000259" key="11">
    <source>
        <dbReference type="Pfam" id="PF21392"/>
    </source>
</evidence>
<dbReference type="GO" id="GO:0006744">
    <property type="term" value="P:ubiquinone biosynthetic process"/>
    <property type="evidence" value="ECO:0007669"/>
    <property type="project" value="UniProtKB-UniRule"/>
</dbReference>
<sequence length="256" mass="28974">MAGLCIRSLLQKQFGFVRQGIFGASNRWIQRSSHMFDDKKKINQSTDAEKSSPGTETSSDKDEPKYFGDETVFFEADEEEGDDVREKILNAALEHVSEFGWSSEAIEAGAQAIGLSAMAEGMFPHGAGELVLHFIEDCNVRLADHLVTERKSSRVIIRDAVEVRLRMLIPYIEQWPQAMGLMLLPYNAPDAAKNVAYLVDEIWYHAGDTSTDINWYAKRGVLAGLYGATDRKSWIRYSRVTFSSFHNSTQHEWIEQ</sequence>
<keyword evidence="5" id="KW-0809">Transit peptide</keyword>
<feature type="domain" description="COQ9 C-terminal" evidence="10">
    <location>
        <begin position="188"/>
        <end position="229"/>
    </location>
</feature>
<dbReference type="InterPro" id="IPR048674">
    <property type="entry name" value="COQ9_HTH"/>
</dbReference>